<evidence type="ECO:0000256" key="4">
    <source>
        <dbReference type="ARBA" id="ARBA00022679"/>
    </source>
</evidence>
<dbReference type="GO" id="GO:0016746">
    <property type="term" value="F:acyltransferase activity"/>
    <property type="evidence" value="ECO:0007669"/>
    <property type="project" value="UniProtKB-KW"/>
</dbReference>
<keyword evidence="8 11" id="KW-0472">Membrane</keyword>
<feature type="region of interest" description="Disordered" evidence="10">
    <location>
        <begin position="111"/>
        <end position="135"/>
    </location>
</feature>
<feature type="transmembrane region" description="Helical" evidence="11">
    <location>
        <begin position="309"/>
        <end position="329"/>
    </location>
</feature>
<comment type="caution">
    <text evidence="13">The sequence shown here is derived from an EMBL/GenBank/DDBJ whole genome shotgun (WGS) entry which is preliminary data.</text>
</comment>
<proteinExistence type="inferred from homology"/>
<evidence type="ECO:0000256" key="11">
    <source>
        <dbReference type="SAM" id="Phobius"/>
    </source>
</evidence>
<evidence type="ECO:0000256" key="8">
    <source>
        <dbReference type="ARBA" id="ARBA00023136"/>
    </source>
</evidence>
<dbReference type="InterPro" id="IPR032805">
    <property type="entry name" value="Wax_synthase_dom"/>
</dbReference>
<feature type="domain" description="Wax synthase" evidence="12">
    <location>
        <begin position="203"/>
        <end position="285"/>
    </location>
</feature>
<keyword evidence="9" id="KW-0012">Acyltransferase</keyword>
<evidence type="ECO:0000256" key="5">
    <source>
        <dbReference type="ARBA" id="ARBA00022692"/>
    </source>
</evidence>
<dbReference type="PANTHER" id="PTHR31595:SF57">
    <property type="entry name" value="OS04G0481900 PROTEIN"/>
    <property type="match status" value="1"/>
</dbReference>
<protein>
    <recommendedName>
        <fullName evidence="12">Wax synthase domain-containing protein</fullName>
    </recommendedName>
</protein>
<feature type="transmembrane region" description="Helical" evidence="11">
    <location>
        <begin position="168"/>
        <end position="190"/>
    </location>
</feature>
<dbReference type="Pfam" id="PF13813">
    <property type="entry name" value="MBOAT_2"/>
    <property type="match status" value="1"/>
</dbReference>
<keyword evidence="7" id="KW-0443">Lipid metabolism</keyword>
<dbReference type="PANTHER" id="PTHR31595">
    <property type="entry name" value="LONG-CHAIN-ALCOHOL O-FATTY-ACYLTRANSFERASE 3-RELATED"/>
    <property type="match status" value="1"/>
</dbReference>
<reference evidence="13 14" key="1">
    <citation type="submission" date="2024-02" db="EMBL/GenBank/DDBJ databases">
        <authorList>
            <person name="Vignale AGUSTIN F."/>
            <person name="Sosa J E."/>
            <person name="Modenutti C."/>
        </authorList>
    </citation>
    <scope>NUCLEOTIDE SEQUENCE [LARGE SCALE GENOMIC DNA]</scope>
</reference>
<keyword evidence="5 11" id="KW-0812">Transmembrane</keyword>
<evidence type="ECO:0000256" key="3">
    <source>
        <dbReference type="ARBA" id="ARBA00007282"/>
    </source>
</evidence>
<comment type="similarity">
    <text evidence="3">Belongs to the wax synthase family.</text>
</comment>
<gene>
    <name evidence="13" type="ORF">ILEXP_LOCUS34643</name>
</gene>
<dbReference type="PIRSF" id="PIRSF037006">
    <property type="entry name" value="Wax_synthase"/>
    <property type="match status" value="1"/>
</dbReference>
<feature type="compositionally biased region" description="Polar residues" evidence="10">
    <location>
        <begin position="111"/>
        <end position="125"/>
    </location>
</feature>
<dbReference type="InterPro" id="IPR044851">
    <property type="entry name" value="Wax_synthase"/>
</dbReference>
<dbReference type="PROSITE" id="PS51257">
    <property type="entry name" value="PROKAR_LIPOPROTEIN"/>
    <property type="match status" value="1"/>
</dbReference>
<feature type="transmembrane region" description="Helical" evidence="11">
    <location>
        <begin position="36"/>
        <end position="53"/>
    </location>
</feature>
<keyword evidence="14" id="KW-1185">Reference proteome</keyword>
<evidence type="ECO:0000259" key="12">
    <source>
        <dbReference type="Pfam" id="PF13813"/>
    </source>
</evidence>
<feature type="transmembrane region" description="Helical" evidence="11">
    <location>
        <begin position="6"/>
        <end position="24"/>
    </location>
</feature>
<name>A0ABC8T8L6_9AQUA</name>
<organism evidence="13 14">
    <name type="scientific">Ilex paraguariensis</name>
    <name type="common">yerba mate</name>
    <dbReference type="NCBI Taxonomy" id="185542"/>
    <lineage>
        <taxon>Eukaryota</taxon>
        <taxon>Viridiplantae</taxon>
        <taxon>Streptophyta</taxon>
        <taxon>Embryophyta</taxon>
        <taxon>Tracheophyta</taxon>
        <taxon>Spermatophyta</taxon>
        <taxon>Magnoliopsida</taxon>
        <taxon>eudicotyledons</taxon>
        <taxon>Gunneridae</taxon>
        <taxon>Pentapetalae</taxon>
        <taxon>asterids</taxon>
        <taxon>campanulids</taxon>
        <taxon>Aquifoliales</taxon>
        <taxon>Aquifoliaceae</taxon>
        <taxon>Ilex</taxon>
    </lineage>
</organism>
<evidence type="ECO:0000256" key="9">
    <source>
        <dbReference type="ARBA" id="ARBA00023315"/>
    </source>
</evidence>
<dbReference type="InterPro" id="IPR017088">
    <property type="entry name" value="Wax_synthase_Magnoliopsida"/>
</dbReference>
<dbReference type="GO" id="GO:0006629">
    <property type="term" value="P:lipid metabolic process"/>
    <property type="evidence" value="ECO:0007669"/>
    <property type="project" value="UniProtKB-KW"/>
</dbReference>
<evidence type="ECO:0000256" key="6">
    <source>
        <dbReference type="ARBA" id="ARBA00022989"/>
    </source>
</evidence>
<evidence type="ECO:0000256" key="7">
    <source>
        <dbReference type="ARBA" id="ARBA00023098"/>
    </source>
</evidence>
<keyword evidence="6 11" id="KW-1133">Transmembrane helix</keyword>
<feature type="transmembrane region" description="Helical" evidence="11">
    <location>
        <begin position="247"/>
        <end position="271"/>
    </location>
</feature>
<evidence type="ECO:0000256" key="10">
    <source>
        <dbReference type="SAM" id="MobiDB-lite"/>
    </source>
</evidence>
<comment type="subcellular location">
    <subcellularLocation>
        <location evidence="1">Membrane</location>
        <topology evidence="1">Multi-pass membrane protein</topology>
    </subcellularLocation>
</comment>
<evidence type="ECO:0000313" key="14">
    <source>
        <dbReference type="Proteomes" id="UP001642360"/>
    </source>
</evidence>
<dbReference type="GO" id="GO:0016020">
    <property type="term" value="C:membrane"/>
    <property type="evidence" value="ECO:0007669"/>
    <property type="project" value="UniProtKB-SubCell"/>
</dbReference>
<sequence>MEGELKNLVTVWLSIIACLSYCYFISAKIPKGKCRLFSLLPIFYLFTIFPLYLTSAFNTAVTAFFITWLANFKLLLFAFDLGPLSWDPPKSLPIFITIAALPIKIKQKRNYTSSQTTQKSPLNSEKSAEPTKKPTKLPLNLATESLAFTIFIGVLHNYKERIHEKLIFVVYCCLVFLLVDLLIAVSSALVRSLVGLELEAPSDEPYLSTSLQDFWGRRWNLIVTNTLRHTVYKPVRSLSAIFFGDNWAPLPAVLASFLVSGLMHELLFYYVTRASPSWETTSFFVLQGICVIAEFGLKKGLNERLRLPWFVSGPLTLGFVVSTSFWLFFPPLVKNGADVKVIEEFKFFVEYMKMNLEFPKLVGQ</sequence>
<accession>A0ABC8T8L6</accession>
<dbReference type="AlphaFoldDB" id="A0ABC8T8L6"/>
<dbReference type="EMBL" id="CAUOFW020004392">
    <property type="protein sequence ID" value="CAK9165476.1"/>
    <property type="molecule type" value="Genomic_DNA"/>
</dbReference>
<comment type="pathway">
    <text evidence="2">Secondary metabolite biosynthesis.</text>
</comment>
<evidence type="ECO:0000313" key="13">
    <source>
        <dbReference type="EMBL" id="CAK9165476.1"/>
    </source>
</evidence>
<keyword evidence="4" id="KW-0808">Transferase</keyword>
<dbReference type="Proteomes" id="UP001642360">
    <property type="component" value="Unassembled WGS sequence"/>
</dbReference>
<evidence type="ECO:0000256" key="1">
    <source>
        <dbReference type="ARBA" id="ARBA00004141"/>
    </source>
</evidence>
<evidence type="ECO:0000256" key="2">
    <source>
        <dbReference type="ARBA" id="ARBA00005179"/>
    </source>
</evidence>